<dbReference type="EMBL" id="JAWWMZ010000003">
    <property type="protein sequence ID" value="MDX4953537.1"/>
    <property type="molecule type" value="Genomic_DNA"/>
</dbReference>
<name>A0AAJ2V9P0_DELAC</name>
<keyword evidence="2" id="KW-1133">Transmembrane helix</keyword>
<organism evidence="5 6">
    <name type="scientific">Delftia acidovorans</name>
    <name type="common">Pseudomonas acidovorans</name>
    <name type="synonym">Comamonas acidovorans</name>
    <dbReference type="NCBI Taxonomy" id="80866"/>
    <lineage>
        <taxon>Bacteria</taxon>
        <taxon>Pseudomonadati</taxon>
        <taxon>Pseudomonadota</taxon>
        <taxon>Betaproteobacteria</taxon>
        <taxon>Burkholderiales</taxon>
        <taxon>Comamonadaceae</taxon>
        <taxon>Delftia</taxon>
    </lineage>
</organism>
<reference evidence="5" key="1">
    <citation type="submission" date="2023-11" db="EMBL/GenBank/DDBJ databases">
        <title>Identification and selenium tolerance of Delftia acidovorans R3-25.</title>
        <authorList>
            <person name="Zhang S."/>
            <person name="Liu Y."/>
            <person name="Guo Y."/>
        </authorList>
    </citation>
    <scope>NUCLEOTIDE SEQUENCE</scope>
    <source>
        <strain evidence="5">R3-25</strain>
    </source>
</reference>
<keyword evidence="2" id="KW-0812">Transmembrane</keyword>
<evidence type="ECO:0000313" key="5">
    <source>
        <dbReference type="EMBL" id="MDX4953537.1"/>
    </source>
</evidence>
<gene>
    <name evidence="5" type="ORF">SGN30_08885</name>
</gene>
<dbReference type="RefSeq" id="WP_319073011.1">
    <property type="nucleotide sequence ID" value="NZ_JAWWMZ010000003.1"/>
</dbReference>
<dbReference type="Proteomes" id="UP001287445">
    <property type="component" value="Unassembled WGS sequence"/>
</dbReference>
<dbReference type="Pfam" id="PF25917">
    <property type="entry name" value="BSH_RND"/>
    <property type="match status" value="1"/>
</dbReference>
<proteinExistence type="predicted"/>
<feature type="domain" description="AprE-like beta-barrel" evidence="4">
    <location>
        <begin position="314"/>
        <end position="403"/>
    </location>
</feature>
<evidence type="ECO:0000256" key="1">
    <source>
        <dbReference type="SAM" id="Coils"/>
    </source>
</evidence>
<dbReference type="PANTHER" id="PTHR30386:SF28">
    <property type="entry name" value="EXPORTED PROTEIN"/>
    <property type="match status" value="1"/>
</dbReference>
<dbReference type="Gene3D" id="2.40.50.100">
    <property type="match status" value="2"/>
</dbReference>
<comment type="caution">
    <text evidence="5">The sequence shown here is derived from an EMBL/GenBank/DDBJ whole genome shotgun (WGS) entry which is preliminary data.</text>
</comment>
<keyword evidence="1" id="KW-0175">Coiled coil</keyword>
<protein>
    <submittedName>
        <fullName evidence="5">HlyD family efflux transporter periplasmic adaptor subunit</fullName>
    </submittedName>
</protein>
<dbReference type="PANTHER" id="PTHR30386">
    <property type="entry name" value="MEMBRANE FUSION SUBUNIT OF EMRAB-TOLC MULTIDRUG EFFLUX PUMP"/>
    <property type="match status" value="1"/>
</dbReference>
<keyword evidence="2" id="KW-0472">Membrane</keyword>
<dbReference type="InterPro" id="IPR058625">
    <property type="entry name" value="MdtA-like_BSH"/>
</dbReference>
<dbReference type="SUPFAM" id="SSF111369">
    <property type="entry name" value="HlyD-like secretion proteins"/>
    <property type="match status" value="1"/>
</dbReference>
<feature type="transmembrane region" description="Helical" evidence="2">
    <location>
        <begin position="35"/>
        <end position="54"/>
    </location>
</feature>
<dbReference type="InterPro" id="IPR050739">
    <property type="entry name" value="MFP"/>
</dbReference>
<dbReference type="AlphaFoldDB" id="A0AAJ2V9P0"/>
<sequence>MNEKQRTSIFRKEALQRFEQQEHGPMLLARSNHSWLLVSLAFSITFFCTLYLFLGSYRPRATVSGILVPADGAIKVMAPVNGIVSELRIQEGQQVKQGDVLFVMADQRSQTGNQQTTKISDLRLASLAQRQESLKRLRTTTQQLGMTNEAGLRRQHDNINEELQRNQQELDLYARRIQALSKIVANHRELAEKKYISHLELQDKEEQLSSLETQLLGAQRSRSQLTRSSANLLSEIHQAPIKVAGQLAEIDRDLASLELETTEIASRDGFAITAPISGRVTAINANRGQSVSSQALAVIVPENTPLMAHLFAPSKALGFVQSGQSVRLRYEPYPYQTYGMHEGIVLEVSNSPLRPEDFAILSTTIKQEGMYRVTVKIKSQIITKNGKQTTLFPGIALEADIQQDKRRLIDWILAPIRGNANRHL</sequence>
<evidence type="ECO:0000259" key="4">
    <source>
        <dbReference type="Pfam" id="PF26002"/>
    </source>
</evidence>
<accession>A0AAJ2V9P0</accession>
<dbReference type="Pfam" id="PF26002">
    <property type="entry name" value="Beta-barrel_AprE"/>
    <property type="match status" value="1"/>
</dbReference>
<evidence type="ECO:0000256" key="2">
    <source>
        <dbReference type="SAM" id="Phobius"/>
    </source>
</evidence>
<evidence type="ECO:0000259" key="3">
    <source>
        <dbReference type="Pfam" id="PF25917"/>
    </source>
</evidence>
<feature type="coiled-coil region" evidence="1">
    <location>
        <begin position="149"/>
        <end position="176"/>
    </location>
</feature>
<evidence type="ECO:0000313" key="6">
    <source>
        <dbReference type="Proteomes" id="UP001287445"/>
    </source>
</evidence>
<dbReference type="InterPro" id="IPR058982">
    <property type="entry name" value="Beta-barrel_AprE"/>
</dbReference>
<feature type="domain" description="Multidrug resistance protein MdtA-like barrel-sandwich hybrid" evidence="3">
    <location>
        <begin position="75"/>
        <end position="296"/>
    </location>
</feature>
<dbReference type="PRINTS" id="PR01490">
    <property type="entry name" value="RTXTOXIND"/>
</dbReference>